<keyword evidence="1" id="KW-0645">Protease</keyword>
<dbReference type="AlphaFoldDB" id="A0A151QZY5"/>
<dbReference type="Gene3D" id="3.10.10.10">
    <property type="entry name" value="HIV Type 1 Reverse Transcriptase, subunit A, domain 1"/>
    <property type="match status" value="1"/>
</dbReference>
<evidence type="ECO:0000256" key="8">
    <source>
        <dbReference type="ARBA" id="ARBA00023268"/>
    </source>
</evidence>
<keyword evidence="4" id="KW-0540">Nuclease</keyword>
<dbReference type="CDD" id="cd01647">
    <property type="entry name" value="RT_LTR"/>
    <property type="match status" value="1"/>
</dbReference>
<dbReference type="Gene3D" id="3.30.70.270">
    <property type="match status" value="2"/>
</dbReference>
<keyword evidence="2" id="KW-0808">Transferase</keyword>
<feature type="domain" description="Reverse transcriptase" evidence="9">
    <location>
        <begin position="61"/>
        <end position="240"/>
    </location>
</feature>
<dbReference type="GO" id="GO:0004519">
    <property type="term" value="F:endonuclease activity"/>
    <property type="evidence" value="ECO:0007669"/>
    <property type="project" value="UniProtKB-KW"/>
</dbReference>
<dbReference type="Pfam" id="PF00078">
    <property type="entry name" value="RVT_1"/>
    <property type="match status" value="1"/>
</dbReference>
<accession>A0A151QZY5</accession>
<dbReference type="GO" id="GO:0006508">
    <property type="term" value="P:proteolysis"/>
    <property type="evidence" value="ECO:0007669"/>
    <property type="project" value="UniProtKB-KW"/>
</dbReference>
<dbReference type="PROSITE" id="PS50878">
    <property type="entry name" value="RT_POL"/>
    <property type="match status" value="1"/>
</dbReference>
<evidence type="ECO:0000256" key="4">
    <source>
        <dbReference type="ARBA" id="ARBA00022722"/>
    </source>
</evidence>
<gene>
    <name evidence="10" type="ORF">KK1_043141</name>
</gene>
<dbReference type="InterPro" id="IPR050951">
    <property type="entry name" value="Retrovirus_Pol_polyprotein"/>
</dbReference>
<dbReference type="Gramene" id="C.cajan_35579.t">
    <property type="protein sequence ID" value="C.cajan_35579.t.cds1"/>
    <property type="gene ID" value="C.cajan_35579"/>
</dbReference>
<dbReference type="FunFam" id="3.10.20.370:FF:000001">
    <property type="entry name" value="Retrovirus-related Pol polyprotein from transposon 17.6-like protein"/>
    <property type="match status" value="1"/>
</dbReference>
<evidence type="ECO:0000256" key="7">
    <source>
        <dbReference type="ARBA" id="ARBA00022918"/>
    </source>
</evidence>
<keyword evidence="8" id="KW-0511">Multifunctional enzyme</keyword>
<dbReference type="FunFam" id="3.30.70.270:FF:000020">
    <property type="entry name" value="Transposon Tf2-6 polyprotein-like Protein"/>
    <property type="match status" value="1"/>
</dbReference>
<evidence type="ECO:0000259" key="9">
    <source>
        <dbReference type="PROSITE" id="PS50878"/>
    </source>
</evidence>
<evidence type="ECO:0000256" key="6">
    <source>
        <dbReference type="ARBA" id="ARBA00022801"/>
    </source>
</evidence>
<evidence type="ECO:0000256" key="2">
    <source>
        <dbReference type="ARBA" id="ARBA00022679"/>
    </source>
</evidence>
<dbReference type="GO" id="GO:0008233">
    <property type="term" value="F:peptidase activity"/>
    <property type="evidence" value="ECO:0007669"/>
    <property type="project" value="UniProtKB-KW"/>
</dbReference>
<dbReference type="EMBL" id="KQ484314">
    <property type="protein sequence ID" value="KYP35812.1"/>
    <property type="molecule type" value="Genomic_DNA"/>
</dbReference>
<reference evidence="10" key="1">
    <citation type="journal article" date="2012" name="Nat. Biotechnol.">
        <title>Draft genome sequence of pigeonpea (Cajanus cajan), an orphan legume crop of resource-poor farmers.</title>
        <authorList>
            <person name="Varshney R.K."/>
            <person name="Chen W."/>
            <person name="Li Y."/>
            <person name="Bharti A.K."/>
            <person name="Saxena R.K."/>
            <person name="Schlueter J.A."/>
            <person name="Donoghue M.T."/>
            <person name="Azam S."/>
            <person name="Fan G."/>
            <person name="Whaley A.M."/>
            <person name="Farmer A.D."/>
            <person name="Sheridan J."/>
            <person name="Iwata A."/>
            <person name="Tuteja R."/>
            <person name="Penmetsa R.V."/>
            <person name="Wu W."/>
            <person name="Upadhyaya H.D."/>
            <person name="Yang S.P."/>
            <person name="Shah T."/>
            <person name="Saxena K.B."/>
            <person name="Michael T."/>
            <person name="McCombie W.R."/>
            <person name="Yang B."/>
            <person name="Zhang G."/>
            <person name="Yang H."/>
            <person name="Wang J."/>
            <person name="Spillane C."/>
            <person name="Cook D.R."/>
            <person name="May G.D."/>
            <person name="Xu X."/>
            <person name="Jackson S.A."/>
        </authorList>
    </citation>
    <scope>NUCLEOTIDE SEQUENCE [LARGE SCALE GENOMIC DNA]</scope>
</reference>
<dbReference type="InterPro" id="IPR043128">
    <property type="entry name" value="Rev_trsase/Diguanyl_cyclase"/>
</dbReference>
<organism evidence="10 11">
    <name type="scientific">Cajanus cajan</name>
    <name type="common">Pigeon pea</name>
    <name type="synonym">Cajanus indicus</name>
    <dbReference type="NCBI Taxonomy" id="3821"/>
    <lineage>
        <taxon>Eukaryota</taxon>
        <taxon>Viridiplantae</taxon>
        <taxon>Streptophyta</taxon>
        <taxon>Embryophyta</taxon>
        <taxon>Tracheophyta</taxon>
        <taxon>Spermatophyta</taxon>
        <taxon>Magnoliopsida</taxon>
        <taxon>eudicotyledons</taxon>
        <taxon>Gunneridae</taxon>
        <taxon>Pentapetalae</taxon>
        <taxon>rosids</taxon>
        <taxon>fabids</taxon>
        <taxon>Fabales</taxon>
        <taxon>Fabaceae</taxon>
        <taxon>Papilionoideae</taxon>
        <taxon>50 kb inversion clade</taxon>
        <taxon>NPAAA clade</taxon>
        <taxon>indigoferoid/millettioid clade</taxon>
        <taxon>Phaseoleae</taxon>
        <taxon>Cajanus</taxon>
    </lineage>
</organism>
<evidence type="ECO:0000313" key="10">
    <source>
        <dbReference type="EMBL" id="KYP35812.1"/>
    </source>
</evidence>
<keyword evidence="6" id="KW-0378">Hydrolase</keyword>
<keyword evidence="3" id="KW-0548">Nucleotidyltransferase</keyword>
<keyword evidence="5" id="KW-0255">Endonuclease</keyword>
<dbReference type="Proteomes" id="UP000075243">
    <property type="component" value="Unassembled WGS sequence"/>
</dbReference>
<keyword evidence="7" id="KW-0695">RNA-directed DNA polymerase</keyword>
<sequence length="460" mass="53333">MFQLLKEFDDIFEEPTQLPPFRPGHDHKIPLVQGANPVNKRPYKYAKNHKDVIDELVQEYLKSGVIQDNSSPYASPVVLVSKKDGSWRMCVDYRELNKSTMKNKFPIPLVDDLLDELNGSMIFSKIDLRAGYNQVRMDPVDVHRTAFRTHGGHYEYVVMPFGLTNAPATFQGLMNTMFQQFLRKFVLVFFDDILIYSVNLQEHLNHLKLVLLTLRNNYLFARRSKCYFAVNRVEYLGHFISGEGVATDPSKIEAMTKWPLPQTIKQLRGFLGLAGYYRRFVKGYGVIAKPLTDMLKKDNFRWTQDAKLAFQKLKELLSNTPILALPDFSKVFVVEVDASGGGIGAVLMQDHHPIFYISRILNLQQQSLSTYEKELLAVVFAIQRWRHYLLNRHFIIKTDHYSLKYILDQRLTTDFQKKWLAKLMEFDFSIEYKKGQDNVVVDALSRISPIECSSLIIQQL</sequence>
<dbReference type="GO" id="GO:0003964">
    <property type="term" value="F:RNA-directed DNA polymerase activity"/>
    <property type="evidence" value="ECO:0007669"/>
    <property type="project" value="UniProtKB-KW"/>
</dbReference>
<dbReference type="FunFam" id="3.10.10.10:FF:000007">
    <property type="entry name" value="Retrovirus-related Pol polyprotein from transposon 17.6-like Protein"/>
    <property type="match status" value="1"/>
</dbReference>
<evidence type="ECO:0000256" key="1">
    <source>
        <dbReference type="ARBA" id="ARBA00022670"/>
    </source>
</evidence>
<dbReference type="CDD" id="cd09274">
    <property type="entry name" value="RNase_HI_RT_Ty3"/>
    <property type="match status" value="1"/>
</dbReference>
<dbReference type="PANTHER" id="PTHR37984:SF5">
    <property type="entry name" value="PROTEIN NYNRIN-LIKE"/>
    <property type="match status" value="1"/>
</dbReference>
<dbReference type="InterPro" id="IPR043502">
    <property type="entry name" value="DNA/RNA_pol_sf"/>
</dbReference>
<dbReference type="Gene3D" id="3.10.20.370">
    <property type="match status" value="1"/>
</dbReference>
<proteinExistence type="predicted"/>
<evidence type="ECO:0000313" key="11">
    <source>
        <dbReference type="Proteomes" id="UP000075243"/>
    </source>
</evidence>
<name>A0A151QZY5_CAJCA</name>
<dbReference type="OMA" id="ASHCCIG"/>
<dbReference type="Pfam" id="PF17919">
    <property type="entry name" value="RT_RNaseH_2"/>
    <property type="match status" value="1"/>
</dbReference>
<protein>
    <submittedName>
        <fullName evidence="10">Retrovirus-related Pol polyprotein from transposon 17.6</fullName>
    </submittedName>
</protein>
<evidence type="ECO:0000256" key="5">
    <source>
        <dbReference type="ARBA" id="ARBA00022759"/>
    </source>
</evidence>
<keyword evidence="11" id="KW-1185">Reference proteome</keyword>
<evidence type="ECO:0000256" key="3">
    <source>
        <dbReference type="ARBA" id="ARBA00022695"/>
    </source>
</evidence>
<dbReference type="PANTHER" id="PTHR37984">
    <property type="entry name" value="PROTEIN CBG26694"/>
    <property type="match status" value="1"/>
</dbReference>
<dbReference type="SUPFAM" id="SSF56672">
    <property type="entry name" value="DNA/RNA polymerases"/>
    <property type="match status" value="1"/>
</dbReference>
<dbReference type="InterPro" id="IPR041577">
    <property type="entry name" value="RT_RNaseH_2"/>
</dbReference>
<dbReference type="InterPro" id="IPR000477">
    <property type="entry name" value="RT_dom"/>
</dbReference>